<dbReference type="GO" id="GO:0004713">
    <property type="term" value="F:protein tyrosine kinase activity"/>
    <property type="evidence" value="ECO:0007669"/>
    <property type="project" value="TreeGrafter"/>
</dbReference>
<evidence type="ECO:0000256" key="4">
    <source>
        <dbReference type="ARBA" id="ARBA00022989"/>
    </source>
</evidence>
<keyword evidence="3 6" id="KW-0812">Transmembrane</keyword>
<dbReference type="EMBL" id="FQUH01000013">
    <property type="protein sequence ID" value="SHF60718.1"/>
    <property type="molecule type" value="Genomic_DNA"/>
</dbReference>
<evidence type="ECO:0000313" key="10">
    <source>
        <dbReference type="Proteomes" id="UP000184159"/>
    </source>
</evidence>
<dbReference type="PANTHER" id="PTHR32309">
    <property type="entry name" value="TYROSINE-PROTEIN KINASE"/>
    <property type="match status" value="1"/>
</dbReference>
<evidence type="ECO:0000256" key="1">
    <source>
        <dbReference type="ARBA" id="ARBA00004651"/>
    </source>
</evidence>
<evidence type="ECO:0000313" key="9">
    <source>
        <dbReference type="EMBL" id="SHF60718.1"/>
    </source>
</evidence>
<feature type="domain" description="Tyrosine-protein kinase G-rich" evidence="8">
    <location>
        <begin position="254"/>
        <end position="320"/>
    </location>
</feature>
<dbReference type="InterPro" id="IPR032807">
    <property type="entry name" value="GNVR"/>
</dbReference>
<comment type="subcellular location">
    <subcellularLocation>
        <location evidence="1">Cell membrane</location>
        <topology evidence="1">Multi-pass membrane protein</topology>
    </subcellularLocation>
</comment>
<accession>A0A1M5D136</accession>
<protein>
    <submittedName>
        <fullName evidence="9">LPS O-antigen chain length determinant protein, WzzB/FepE family</fullName>
    </submittedName>
</protein>
<sequence>MTESLNKDSSRVSSDYISNELIKLETTDEIDLRELVAVIWHGKWVVILCSIICAISGGIYAYIQPDIYESDVLLTAASTDSNYQLASMPNQLSGIASLAGINIGNGSGTQKVLYALQVLQSRKFISNFIREHDLLVPLMATEGWDKKTEEFSYQKDIYNITDREWVHKNGISLKPSLLVATNYFIKKVMQVNIDTKNHMMTVSLNFFSPYSAQQWLNWLIEDLNDEIRHQDMIDAQNSIDYLENQVTKTSLADSRTMLYQLMEQQTKKLMLTKIHKEYILKTVDPAVIAERPDKPKRKLIVIISMCLGAFFGIVTVLMRRIILTS</sequence>
<dbReference type="GO" id="GO:0005886">
    <property type="term" value="C:plasma membrane"/>
    <property type="evidence" value="ECO:0007669"/>
    <property type="project" value="UniProtKB-SubCell"/>
</dbReference>
<evidence type="ECO:0000259" key="8">
    <source>
        <dbReference type="Pfam" id="PF13807"/>
    </source>
</evidence>
<proteinExistence type="predicted"/>
<dbReference type="Pfam" id="PF02706">
    <property type="entry name" value="Wzz"/>
    <property type="match status" value="1"/>
</dbReference>
<evidence type="ECO:0000256" key="3">
    <source>
        <dbReference type="ARBA" id="ARBA00022692"/>
    </source>
</evidence>
<evidence type="ECO:0000256" key="2">
    <source>
        <dbReference type="ARBA" id="ARBA00022475"/>
    </source>
</evidence>
<reference evidence="10" key="1">
    <citation type="submission" date="2016-11" db="EMBL/GenBank/DDBJ databases">
        <authorList>
            <person name="Varghese N."/>
            <person name="Submissions S."/>
        </authorList>
    </citation>
    <scope>NUCLEOTIDE SEQUENCE [LARGE SCALE GENOMIC DNA]</scope>
    <source>
        <strain evidence="10">DSM 21264</strain>
    </source>
</reference>
<evidence type="ECO:0000256" key="6">
    <source>
        <dbReference type="SAM" id="Phobius"/>
    </source>
</evidence>
<dbReference type="RefSeq" id="WP_072960410.1">
    <property type="nucleotide sequence ID" value="NZ_FQUH01000013.1"/>
</dbReference>
<keyword evidence="4 6" id="KW-1133">Transmembrane helix</keyword>
<gene>
    <name evidence="9" type="ORF">SAMN02745781_02725</name>
</gene>
<dbReference type="InterPro" id="IPR003856">
    <property type="entry name" value="LPS_length_determ_N"/>
</dbReference>
<dbReference type="PANTHER" id="PTHR32309:SF13">
    <property type="entry name" value="FERRIC ENTEROBACTIN TRANSPORT PROTEIN FEPE"/>
    <property type="match status" value="1"/>
</dbReference>
<evidence type="ECO:0000256" key="5">
    <source>
        <dbReference type="ARBA" id="ARBA00023136"/>
    </source>
</evidence>
<keyword evidence="10" id="KW-1185">Reference proteome</keyword>
<dbReference type="InterPro" id="IPR050445">
    <property type="entry name" value="Bact_polysacc_biosynth/exp"/>
</dbReference>
<evidence type="ECO:0000259" key="7">
    <source>
        <dbReference type="Pfam" id="PF02706"/>
    </source>
</evidence>
<name>A0A1M5D136_VIBGA</name>
<feature type="transmembrane region" description="Helical" evidence="6">
    <location>
        <begin position="299"/>
        <end position="322"/>
    </location>
</feature>
<dbReference type="Pfam" id="PF13807">
    <property type="entry name" value="GNVR"/>
    <property type="match status" value="1"/>
</dbReference>
<keyword evidence="2" id="KW-1003">Cell membrane</keyword>
<dbReference type="AlphaFoldDB" id="A0A1M5D136"/>
<keyword evidence="5 6" id="KW-0472">Membrane</keyword>
<feature type="domain" description="Polysaccharide chain length determinant N-terminal" evidence="7">
    <location>
        <begin position="28"/>
        <end position="131"/>
    </location>
</feature>
<feature type="transmembrane region" description="Helical" evidence="6">
    <location>
        <begin position="44"/>
        <end position="63"/>
    </location>
</feature>
<dbReference type="Proteomes" id="UP000184159">
    <property type="component" value="Unassembled WGS sequence"/>
</dbReference>
<organism evidence="9 10">
    <name type="scientific">Vibrio gazogenes DSM 21264 = NBRC 103151</name>
    <dbReference type="NCBI Taxonomy" id="1123492"/>
    <lineage>
        <taxon>Bacteria</taxon>
        <taxon>Pseudomonadati</taxon>
        <taxon>Pseudomonadota</taxon>
        <taxon>Gammaproteobacteria</taxon>
        <taxon>Vibrionales</taxon>
        <taxon>Vibrionaceae</taxon>
        <taxon>Vibrio</taxon>
    </lineage>
</organism>